<name>A0A412Z2D3_9FIRM</name>
<feature type="domain" description="HTH deoR-type" evidence="4">
    <location>
        <begin position="3"/>
        <end position="58"/>
    </location>
</feature>
<evidence type="ECO:0000256" key="3">
    <source>
        <dbReference type="ARBA" id="ARBA00023163"/>
    </source>
</evidence>
<protein>
    <submittedName>
        <fullName evidence="5">DeoR/GlpR transcriptional regulator</fullName>
    </submittedName>
</protein>
<dbReference type="InterPro" id="IPR037171">
    <property type="entry name" value="NagB/RpiA_transferase-like"/>
</dbReference>
<dbReference type="Pfam" id="PF00455">
    <property type="entry name" value="DeoRC"/>
    <property type="match status" value="1"/>
</dbReference>
<accession>A0A412Z2D3</accession>
<dbReference type="InterPro" id="IPR036390">
    <property type="entry name" value="WH_DNA-bd_sf"/>
</dbReference>
<dbReference type="GO" id="GO:0003677">
    <property type="term" value="F:DNA binding"/>
    <property type="evidence" value="ECO:0007669"/>
    <property type="project" value="UniProtKB-KW"/>
</dbReference>
<keyword evidence="1" id="KW-0805">Transcription regulation</keyword>
<keyword evidence="3" id="KW-0804">Transcription</keyword>
<dbReference type="Pfam" id="PF08220">
    <property type="entry name" value="HTH_DeoR"/>
    <property type="match status" value="1"/>
</dbReference>
<sequence length="255" mass="28075">MKASERLEIIIDEVQTNGIVKVAEISGRLGCSEVTIRNDIRKLDQQGVLKKTYGGAVRKENGLSVEFIPGEYFLNSDKKYRIAKRAYEYIEGGDSIIIDDSTTGYYLAKYIKEHAEKHLAVVTNSVLSGAELTSARHVDLFIVGGHVIGNPPAALDNITVGAMGQFHVDKAFVGVNGINLKTGLTSMGTPQMDVKREMIRVADEVYVIADSSKFGSRNLFTVCPMSEVDRVITDTEIKKEYVQTARNLGIELDLI</sequence>
<dbReference type="Gene3D" id="3.40.50.1360">
    <property type="match status" value="1"/>
</dbReference>
<proteinExistence type="predicted"/>
<reference evidence="5 6" key="1">
    <citation type="submission" date="2018-08" db="EMBL/GenBank/DDBJ databases">
        <title>A genome reference for cultivated species of the human gut microbiota.</title>
        <authorList>
            <person name="Zou Y."/>
            <person name="Xue W."/>
            <person name="Luo G."/>
        </authorList>
    </citation>
    <scope>NUCLEOTIDE SEQUENCE [LARGE SCALE GENOMIC DNA]</scope>
    <source>
        <strain evidence="5 6">AF14-18</strain>
    </source>
</reference>
<dbReference type="InterPro" id="IPR001034">
    <property type="entry name" value="DeoR_HTH"/>
</dbReference>
<dbReference type="AlphaFoldDB" id="A0A412Z2D3"/>
<dbReference type="SUPFAM" id="SSF46785">
    <property type="entry name" value="Winged helix' DNA-binding domain"/>
    <property type="match status" value="1"/>
</dbReference>
<dbReference type="SMART" id="SM00420">
    <property type="entry name" value="HTH_DEOR"/>
    <property type="match status" value="1"/>
</dbReference>
<dbReference type="SMART" id="SM01134">
    <property type="entry name" value="DeoRC"/>
    <property type="match status" value="1"/>
</dbReference>
<evidence type="ECO:0000259" key="4">
    <source>
        <dbReference type="PROSITE" id="PS51000"/>
    </source>
</evidence>
<dbReference type="Proteomes" id="UP000284543">
    <property type="component" value="Unassembled WGS sequence"/>
</dbReference>
<dbReference type="PROSITE" id="PS51000">
    <property type="entry name" value="HTH_DEOR_2"/>
    <property type="match status" value="1"/>
</dbReference>
<dbReference type="InterPro" id="IPR018356">
    <property type="entry name" value="Tscrpt_reg_HTH_DeoR_CS"/>
</dbReference>
<dbReference type="Gene3D" id="1.10.10.10">
    <property type="entry name" value="Winged helix-like DNA-binding domain superfamily/Winged helix DNA-binding domain"/>
    <property type="match status" value="1"/>
</dbReference>
<dbReference type="PANTHER" id="PTHR30363:SF44">
    <property type="entry name" value="AGA OPERON TRANSCRIPTIONAL REPRESSOR-RELATED"/>
    <property type="match status" value="1"/>
</dbReference>
<comment type="caution">
    <text evidence="5">The sequence shown here is derived from an EMBL/GenBank/DDBJ whole genome shotgun (WGS) entry which is preliminary data.</text>
</comment>
<dbReference type="SUPFAM" id="SSF100950">
    <property type="entry name" value="NagB/RpiA/CoA transferase-like"/>
    <property type="match status" value="1"/>
</dbReference>
<dbReference type="PROSITE" id="PS00894">
    <property type="entry name" value="HTH_DEOR_1"/>
    <property type="match status" value="1"/>
</dbReference>
<dbReference type="InterPro" id="IPR036388">
    <property type="entry name" value="WH-like_DNA-bd_sf"/>
</dbReference>
<evidence type="ECO:0000313" key="6">
    <source>
        <dbReference type="Proteomes" id="UP000284543"/>
    </source>
</evidence>
<dbReference type="PANTHER" id="PTHR30363">
    <property type="entry name" value="HTH-TYPE TRANSCRIPTIONAL REGULATOR SRLR-RELATED"/>
    <property type="match status" value="1"/>
</dbReference>
<evidence type="ECO:0000256" key="2">
    <source>
        <dbReference type="ARBA" id="ARBA00023125"/>
    </source>
</evidence>
<dbReference type="InterPro" id="IPR014036">
    <property type="entry name" value="DeoR-like_C"/>
</dbReference>
<gene>
    <name evidence="5" type="ORF">DWW02_18620</name>
</gene>
<dbReference type="InterPro" id="IPR050313">
    <property type="entry name" value="Carb_Metab_HTH_regulators"/>
</dbReference>
<dbReference type="RefSeq" id="WP_002571271.1">
    <property type="nucleotide sequence ID" value="NZ_CAUHGS010000008.1"/>
</dbReference>
<dbReference type="GO" id="GO:0003700">
    <property type="term" value="F:DNA-binding transcription factor activity"/>
    <property type="evidence" value="ECO:0007669"/>
    <property type="project" value="InterPro"/>
</dbReference>
<keyword evidence="2" id="KW-0238">DNA-binding</keyword>
<evidence type="ECO:0000313" key="5">
    <source>
        <dbReference type="EMBL" id="RGV74013.1"/>
    </source>
</evidence>
<dbReference type="EMBL" id="QRZM01000008">
    <property type="protein sequence ID" value="RGV74013.1"/>
    <property type="molecule type" value="Genomic_DNA"/>
</dbReference>
<evidence type="ECO:0000256" key="1">
    <source>
        <dbReference type="ARBA" id="ARBA00023015"/>
    </source>
</evidence>
<organism evidence="5 6">
    <name type="scientific">Enterocloster bolteae</name>
    <dbReference type="NCBI Taxonomy" id="208479"/>
    <lineage>
        <taxon>Bacteria</taxon>
        <taxon>Bacillati</taxon>
        <taxon>Bacillota</taxon>
        <taxon>Clostridia</taxon>
        <taxon>Lachnospirales</taxon>
        <taxon>Lachnospiraceae</taxon>
        <taxon>Enterocloster</taxon>
    </lineage>
</organism>